<protein>
    <submittedName>
        <fullName evidence="8">Putative CoA-substrate-specific enzyme activase</fullName>
    </submittedName>
</protein>
<dbReference type="InterPro" id="IPR008275">
    <property type="entry name" value="CoA_E_activase_dom"/>
</dbReference>
<comment type="caution">
    <text evidence="8">The sequence shown here is derived from an EMBL/GenBank/DDBJ whole genome shotgun (WGS) entry which is preliminary data.</text>
</comment>
<evidence type="ECO:0000259" key="7">
    <source>
        <dbReference type="Pfam" id="PF09989"/>
    </source>
</evidence>
<feature type="region of interest" description="Disordered" evidence="5">
    <location>
        <begin position="1410"/>
        <end position="1432"/>
    </location>
</feature>
<dbReference type="OrthoDB" id="9802715at2"/>
<keyword evidence="9" id="KW-1185">Reference proteome</keyword>
<feature type="domain" description="DUF2229" evidence="7">
    <location>
        <begin position="670"/>
        <end position="890"/>
    </location>
</feature>
<evidence type="ECO:0000256" key="3">
    <source>
        <dbReference type="ARBA" id="ARBA00023004"/>
    </source>
</evidence>
<organism evidence="8 9">
    <name type="scientific">Keratinibaculum paraultunense</name>
    <dbReference type="NCBI Taxonomy" id="1278232"/>
    <lineage>
        <taxon>Bacteria</taxon>
        <taxon>Bacillati</taxon>
        <taxon>Bacillota</taxon>
        <taxon>Tissierellia</taxon>
        <taxon>Tissierellales</taxon>
        <taxon>Tepidimicrobiaceae</taxon>
        <taxon>Keratinibaculum</taxon>
    </lineage>
</organism>
<evidence type="ECO:0000256" key="5">
    <source>
        <dbReference type="SAM" id="MobiDB-lite"/>
    </source>
</evidence>
<evidence type="ECO:0000313" key="8">
    <source>
        <dbReference type="EMBL" id="TCS87614.1"/>
    </source>
</evidence>
<dbReference type="Gene3D" id="3.30.420.40">
    <property type="match status" value="4"/>
</dbReference>
<keyword evidence="2" id="KW-0479">Metal-binding</keyword>
<keyword evidence="3" id="KW-0408">Iron</keyword>
<evidence type="ECO:0000259" key="6">
    <source>
        <dbReference type="Pfam" id="PF01869"/>
    </source>
</evidence>
<dbReference type="GO" id="GO:0051536">
    <property type="term" value="F:iron-sulfur cluster binding"/>
    <property type="evidence" value="ECO:0007669"/>
    <property type="project" value="UniProtKB-KW"/>
</dbReference>
<reference evidence="8 9" key="1">
    <citation type="submission" date="2019-03" db="EMBL/GenBank/DDBJ databases">
        <title>Genomic Encyclopedia of Type Strains, Phase IV (KMG-IV): sequencing the most valuable type-strain genomes for metagenomic binning, comparative biology and taxonomic classification.</title>
        <authorList>
            <person name="Goeker M."/>
        </authorList>
    </citation>
    <scope>NUCLEOTIDE SEQUENCE [LARGE SCALE GENOMIC DNA]</scope>
    <source>
        <strain evidence="8 9">DSM 26752</strain>
    </source>
</reference>
<evidence type="ECO:0000313" key="9">
    <source>
        <dbReference type="Proteomes" id="UP000294567"/>
    </source>
</evidence>
<dbReference type="SUPFAM" id="SSF53067">
    <property type="entry name" value="Actin-like ATPase domain"/>
    <property type="match status" value="2"/>
</dbReference>
<dbReference type="NCBIfam" id="TIGR00241">
    <property type="entry name" value="CoA_E_activ"/>
    <property type="match status" value="1"/>
</dbReference>
<feature type="domain" description="ATPase BadF/BadG/BcrA/BcrD type" evidence="6">
    <location>
        <begin position="6"/>
        <end position="254"/>
    </location>
</feature>
<gene>
    <name evidence="8" type="ORF">EDD65_11048</name>
</gene>
<keyword evidence="4" id="KW-0411">Iron-sulfur</keyword>
<dbReference type="Pfam" id="PF09989">
    <property type="entry name" value="DUF2229"/>
    <property type="match status" value="1"/>
</dbReference>
<name>A0A4R3KRI6_9FIRM</name>
<sequence length="1432" mass="161308">MAKIHLGLDVGSTTVKLVALNSSYEIIYSTYKRHYSDVRNSVKDVILDAYKRFKNESATIMVTGSGGLSVHKWLEIPFIQEVVASTTGIKEFIPETDVAIELGGEDAKIIYFEGNVEQRMNSICAGGTGAFIDQMASLIETDAEGLNELAAKHKSIYSIASRCGVFAKTDIQALINQGVSKEDIAASVFQSVVNQTISNLACGRPIKGKVAFLGGPLHFLPELRKRYIETLGLKEDEIIFPDNSQLFVAIGAAVSSIEEKPISFEELKNRVLKSTGPIESEIRKLRPLFKDKEELEQFRKEHKTHKMAYKNIEEHSGRCYLGIDAGSTTTKAILIDEDNNILYSYYGNNRGKPLDLTVEILKDIYEKLPEGERITYSAVTGYGEEFIKAALNIDEGEVETIAHYKAAQFFQPEVDFILDIGGQDMKCMKINEGVIDSILLNEACSSGCGSFLETFAHSLNMSVEEFLNEGLLAENPVDLGSRCTVFMNSKVKQAQKEGASIGDIAAGLSYSVIKNAIQKVIKIRDPEEMGENIVVQGGTFYGDAILRAFELVSKRKVVRPDIPGLMGALGAALIAKERYEEGKETNILLKDELDSFSYKTNRVNCGGCGNNCLLTINIFSDGKKYITGNRCEKGTGVEKSTKDIPNLYEYKYNRVFDYEPLSEEEATRGTVGIPRVLNIYENYPFWHTFFTELGFRVVLSSQSNREIYEKGISSIPSETACYPAKISHGHIMDLLEKGIKFIFYPAIFYERREDEETDNHLNCPVVIGYSEVIKHNVDELKDKDILFLNPFLNFDDKEGLKKRLKDELKPFFSISNREIKKAVDKAWNELINYKKDIERKGEETLKYMEEEGIRGIVLAGRPYHVDPEINHGIPQLITSLGMAVLTEDSVAHLAKPDRPLRVLDQWVYHSRLYRAASFVATQENLELIQLNSFGCGLDAVTTDQVEEILHAYEKIYTVLKIDEVSNLGAAKIRIRSLNAALKEREKRGFKPQKIEKPEKRVVFTKEMRENHTILVPQMAPIHFKLLEDALNTCGYHLEFLPAYDPKAVDEGLKYVNNDACYPSIITVGQYIAALKSGKYDLDNVSLLMTQTGGVCRASNYIGFIRKALKDAGFGNIPVIAVSAQGIETNPGFTYSMEMARKGIMAIMYGDLIMRLLYRVRPYEKIKGSANLLAKHWLEKCSQAVKVGDKKEYEENVYQMVEDFDELEIDEELIKPRVGVVGEILVKYHPMANNNIVDILEKEGAEAVVPDLTDFLMYCCYNSTYKYKYLSKGYLPKLGSDIAIKYMEYYRKPLMDALRRSNRFHEPMTVYELAEEAERLVSIGNQYGEGWLLTAEMLELIHNGAENIVCVQPFGCLPNHITGKGVIKAVREEYPQANIVAIDYDPGASEVNQLNRIKLMLSTAHDNIKEKQIKRRKKESTLRPYKKAYNGKN</sequence>
<evidence type="ECO:0000256" key="2">
    <source>
        <dbReference type="ARBA" id="ARBA00022723"/>
    </source>
</evidence>
<evidence type="ECO:0000256" key="4">
    <source>
        <dbReference type="ARBA" id="ARBA00023014"/>
    </source>
</evidence>
<dbReference type="CDD" id="cd24035">
    <property type="entry name" value="ASKHA_NBD_O66634-like_rpt2"/>
    <property type="match status" value="1"/>
</dbReference>
<dbReference type="Pfam" id="PF01869">
    <property type="entry name" value="BcrAD_BadFG"/>
    <property type="match status" value="2"/>
</dbReference>
<evidence type="ECO:0000256" key="1">
    <source>
        <dbReference type="ARBA" id="ARBA00001966"/>
    </source>
</evidence>
<dbReference type="PANTHER" id="PTHR32329:SF4">
    <property type="entry name" value="ACTIVATOR OF 2-HYDROXYACYL-COA DEHYDRATASE"/>
    <property type="match status" value="1"/>
</dbReference>
<comment type="cofactor">
    <cofactor evidence="1">
        <name>[4Fe-4S] cluster</name>
        <dbReference type="ChEBI" id="CHEBI:49883"/>
    </cofactor>
</comment>
<accession>A0A4R3KRI6</accession>
<proteinExistence type="predicted"/>
<dbReference type="InterPro" id="IPR002731">
    <property type="entry name" value="ATPase_BadF"/>
</dbReference>
<dbReference type="PANTHER" id="PTHR32329">
    <property type="entry name" value="BIFUNCTIONAL PROTEIN [INCLUDES 2-HYDROXYACYL-COA DEHYDRATASE (N-TER) AND ITS ACTIVATOR DOMAIN (C_TERM)-RELATED"/>
    <property type="match status" value="1"/>
</dbReference>
<dbReference type="InterPro" id="IPR043129">
    <property type="entry name" value="ATPase_NBD"/>
</dbReference>
<dbReference type="GO" id="GO:0046872">
    <property type="term" value="F:metal ion binding"/>
    <property type="evidence" value="ECO:0007669"/>
    <property type="project" value="UniProtKB-KW"/>
</dbReference>
<dbReference type="CDD" id="cd24034">
    <property type="entry name" value="ASKHA_NBD_O66634-like_rpt1"/>
    <property type="match status" value="1"/>
</dbReference>
<feature type="domain" description="ATPase BadF/BadG/BcrA/BcrD type" evidence="6">
    <location>
        <begin position="321"/>
        <end position="575"/>
    </location>
</feature>
<dbReference type="InterPro" id="IPR018709">
    <property type="entry name" value="CoA_activase_DUF2229"/>
</dbReference>
<dbReference type="Proteomes" id="UP000294567">
    <property type="component" value="Unassembled WGS sequence"/>
</dbReference>
<dbReference type="RefSeq" id="WP_132028636.1">
    <property type="nucleotide sequence ID" value="NZ_CP068564.1"/>
</dbReference>
<dbReference type="InterPro" id="IPR051805">
    <property type="entry name" value="Dehydratase_Activator_Redct"/>
</dbReference>
<dbReference type="EMBL" id="SMAE01000010">
    <property type="protein sequence ID" value="TCS87614.1"/>
    <property type="molecule type" value="Genomic_DNA"/>
</dbReference>